<dbReference type="AlphaFoldDB" id="U3P6L0"/>
<evidence type="ECO:0000313" key="1">
    <source>
        <dbReference type="EMBL" id="AGW41421.1"/>
    </source>
</evidence>
<name>U3P6L0_LEIXC</name>
<dbReference type="PATRIC" id="fig|1389489.3.peg.1297"/>
<sequence length="89" mass="10007">MMTAKTVGFAVAEEDEAGLKELVDHFGHGNRSEFLRVAMQRMRHELFAERMSRLQAEAREELGGRVVSRDEVDALVKRVLADSRPAHSA</sequence>
<proteinExistence type="predicted"/>
<accession>U3P6L0</accession>
<dbReference type="OrthoDB" id="3479408at2"/>
<dbReference type="RefSeq" id="WP_021754873.1">
    <property type="nucleotide sequence ID" value="NC_022438.1"/>
</dbReference>
<gene>
    <name evidence="1" type="ORF">O159_13500</name>
</gene>
<evidence type="ECO:0000313" key="2">
    <source>
        <dbReference type="Proteomes" id="UP000016743"/>
    </source>
</evidence>
<dbReference type="eggNOG" id="ENOG5031XPH">
    <property type="taxonomic scope" value="Bacteria"/>
</dbReference>
<keyword evidence="2" id="KW-1185">Reference proteome</keyword>
<evidence type="ECO:0008006" key="3">
    <source>
        <dbReference type="Google" id="ProtNLM"/>
    </source>
</evidence>
<dbReference type="HOGENOM" id="CLU_2450962_0_0_11"/>
<organism evidence="1 2">
    <name type="scientific">Leifsonia xyli subsp. cynodontis DSM 46306</name>
    <dbReference type="NCBI Taxonomy" id="1389489"/>
    <lineage>
        <taxon>Bacteria</taxon>
        <taxon>Bacillati</taxon>
        <taxon>Actinomycetota</taxon>
        <taxon>Actinomycetes</taxon>
        <taxon>Micrococcales</taxon>
        <taxon>Microbacteriaceae</taxon>
        <taxon>Leifsonia</taxon>
    </lineage>
</organism>
<reference evidence="1 2" key="1">
    <citation type="journal article" date="2013" name="Genome Announc.">
        <title>Complete Genome Sequence of Leifsonia xyli subsp. cynodontis Strain DSM46306, a Gram-Positive Bacterial Pathogen of Grasses.</title>
        <authorList>
            <person name="Monteiro-Vitorello C.B."/>
            <person name="Zerillo M.M."/>
            <person name="Van Sluys M.A."/>
            <person name="Camargo L.E."/>
            <person name="Kitajima J.P."/>
        </authorList>
    </citation>
    <scope>NUCLEOTIDE SEQUENCE [LARGE SCALE GENOMIC DNA]</scope>
    <source>
        <strain evidence="1 2">DSM 46306</strain>
    </source>
</reference>
<dbReference type="EMBL" id="CP006734">
    <property type="protein sequence ID" value="AGW41421.1"/>
    <property type="molecule type" value="Genomic_DNA"/>
</dbReference>
<protein>
    <recommendedName>
        <fullName evidence="3">Ribbon-helix-helix protein CopG domain-containing protein</fullName>
    </recommendedName>
</protein>
<dbReference type="KEGG" id="lxy:O159_13500"/>
<dbReference type="Proteomes" id="UP000016743">
    <property type="component" value="Chromosome"/>
</dbReference>